<dbReference type="InterPro" id="IPR000990">
    <property type="entry name" value="Innexin"/>
</dbReference>
<keyword evidence="2 9" id="KW-0813">Transport</keyword>
<feature type="transmembrane region" description="Helical" evidence="9">
    <location>
        <begin position="35"/>
        <end position="53"/>
    </location>
</feature>
<evidence type="ECO:0000256" key="4">
    <source>
        <dbReference type="ARBA" id="ARBA00022692"/>
    </source>
</evidence>
<evidence type="ECO:0000256" key="1">
    <source>
        <dbReference type="ARBA" id="ARBA00004651"/>
    </source>
</evidence>
<keyword evidence="8 9" id="KW-0407">Ion channel</keyword>
<gene>
    <name evidence="9" type="primary">inx</name>
    <name evidence="10" type="ORF">WKI299_LOCUS9433</name>
</gene>
<feature type="transmembrane region" description="Helical" evidence="9">
    <location>
        <begin position="130"/>
        <end position="152"/>
    </location>
</feature>
<proteinExistence type="inferred from homology"/>
<comment type="subcellular location">
    <subcellularLocation>
        <location evidence="1 9">Cell membrane</location>
        <topology evidence="1 9">Multi-pass membrane protein</topology>
    </subcellularLocation>
</comment>
<evidence type="ECO:0000256" key="9">
    <source>
        <dbReference type="RuleBase" id="RU010713"/>
    </source>
</evidence>
<comment type="function">
    <text evidence="9">Structural component of the gap junctions.</text>
</comment>
<keyword evidence="3" id="KW-1003">Cell membrane</keyword>
<dbReference type="GO" id="GO:0005886">
    <property type="term" value="C:plasma membrane"/>
    <property type="evidence" value="ECO:0007669"/>
    <property type="project" value="UniProtKB-SubCell"/>
</dbReference>
<evidence type="ECO:0000313" key="10">
    <source>
        <dbReference type="EMBL" id="CAF2046938.1"/>
    </source>
</evidence>
<dbReference type="Pfam" id="PF00876">
    <property type="entry name" value="Innexin"/>
    <property type="match status" value="1"/>
</dbReference>
<name>A0A816PCH5_9BILA</name>
<feature type="transmembrane region" description="Helical" evidence="9">
    <location>
        <begin position="60"/>
        <end position="78"/>
    </location>
</feature>
<dbReference type="PANTHER" id="PTHR11893:SF36">
    <property type="entry name" value="INNEXIN-5"/>
    <property type="match status" value="1"/>
</dbReference>
<accession>A0A816PCH5</accession>
<dbReference type="Proteomes" id="UP000663856">
    <property type="component" value="Unassembled WGS sequence"/>
</dbReference>
<evidence type="ECO:0000256" key="5">
    <source>
        <dbReference type="ARBA" id="ARBA00022989"/>
    </source>
</evidence>
<feature type="transmembrane region" description="Helical" evidence="9">
    <location>
        <begin position="235"/>
        <end position="256"/>
    </location>
</feature>
<evidence type="ECO:0000256" key="6">
    <source>
        <dbReference type="ARBA" id="ARBA00023065"/>
    </source>
</evidence>
<keyword evidence="5 9" id="KW-1133">Transmembrane helix</keyword>
<evidence type="ECO:0000256" key="3">
    <source>
        <dbReference type="ARBA" id="ARBA00022475"/>
    </source>
</evidence>
<keyword evidence="6 9" id="KW-0406">Ion transport</keyword>
<comment type="similarity">
    <text evidence="9">Belongs to the pannexin family.</text>
</comment>
<dbReference type="GO" id="GO:0034220">
    <property type="term" value="P:monoatomic ion transmembrane transport"/>
    <property type="evidence" value="ECO:0007669"/>
    <property type="project" value="UniProtKB-KW"/>
</dbReference>
<dbReference type="AlphaFoldDB" id="A0A816PCH5"/>
<evidence type="ECO:0000256" key="8">
    <source>
        <dbReference type="ARBA" id="ARBA00023303"/>
    </source>
</evidence>
<evidence type="ECO:0000256" key="7">
    <source>
        <dbReference type="ARBA" id="ARBA00023136"/>
    </source>
</evidence>
<keyword evidence="4 9" id="KW-0812">Transmembrane</keyword>
<organism evidence="10 11">
    <name type="scientific">Rotaria magnacalcarata</name>
    <dbReference type="NCBI Taxonomy" id="392030"/>
    <lineage>
        <taxon>Eukaryota</taxon>
        <taxon>Metazoa</taxon>
        <taxon>Spiralia</taxon>
        <taxon>Gnathifera</taxon>
        <taxon>Rotifera</taxon>
        <taxon>Eurotatoria</taxon>
        <taxon>Bdelloidea</taxon>
        <taxon>Philodinida</taxon>
        <taxon>Philodinidae</taxon>
        <taxon>Rotaria</taxon>
    </lineage>
</organism>
<feature type="transmembrane region" description="Helical" evidence="9">
    <location>
        <begin position="322"/>
        <end position="343"/>
    </location>
</feature>
<sequence>MNFTEVIDNAKRFAGKRQKGDSYDDLLIDRLHNRYTVAVLVCFCIAISTYQFVDRLHNRYTVAVLVCFCIAISTYQFAGQPLECWVPAQFNDNYEVYTNLLCYIQNTYHVPRHEIIPKDPELRRERTLKYYQWINFVLLLQALCFSLPRIIWQSFNDRIGISIGNLVDVSNECESYDEEDNRNKVIQYISDCLERYQEYVSIAHRPGVSLFERIYRRFRLFCHARTGASLACLYIFIRILYILNLILQILFLQYFLSYHDINYIEYGFNVFRKLLSDFSLPESRLFPRITLCDFQIRELGERHKYTVECILVINIFIEKMYFLLWLWFAILLIITIFHTIHIINQIFFRHSRNVYLAQHLELIPASHLTRRKEFRYYRRYFPIDNLFTLWVISANSNSLIIAEIIDELFQRKLRNGSEV</sequence>
<keyword evidence="7 9" id="KW-0472">Membrane</keyword>
<dbReference type="GO" id="GO:0005243">
    <property type="term" value="F:gap junction channel activity"/>
    <property type="evidence" value="ECO:0007669"/>
    <property type="project" value="TreeGrafter"/>
</dbReference>
<protein>
    <recommendedName>
        <fullName evidence="9">Innexin</fullName>
    </recommendedName>
</protein>
<dbReference type="PANTHER" id="PTHR11893">
    <property type="entry name" value="INNEXIN"/>
    <property type="match status" value="1"/>
</dbReference>
<evidence type="ECO:0000313" key="11">
    <source>
        <dbReference type="Proteomes" id="UP000663856"/>
    </source>
</evidence>
<dbReference type="PROSITE" id="PS51013">
    <property type="entry name" value="PANNEXIN"/>
    <property type="match status" value="1"/>
</dbReference>
<comment type="caution">
    <text evidence="9">Lacks conserved residue(s) required for the propagation of feature annotation.</text>
</comment>
<dbReference type="EMBL" id="CAJNRF010003054">
    <property type="protein sequence ID" value="CAF2046938.1"/>
    <property type="molecule type" value="Genomic_DNA"/>
</dbReference>
<evidence type="ECO:0000256" key="2">
    <source>
        <dbReference type="ARBA" id="ARBA00022448"/>
    </source>
</evidence>
<reference evidence="10" key="1">
    <citation type="submission" date="2021-02" db="EMBL/GenBank/DDBJ databases">
        <authorList>
            <person name="Nowell W R."/>
        </authorList>
    </citation>
    <scope>NUCLEOTIDE SEQUENCE</scope>
</reference>
<dbReference type="GO" id="GO:0005921">
    <property type="term" value="C:gap junction"/>
    <property type="evidence" value="ECO:0007669"/>
    <property type="project" value="UniProtKB-UniRule"/>
</dbReference>
<comment type="caution">
    <text evidence="10">The sequence shown here is derived from an EMBL/GenBank/DDBJ whole genome shotgun (WGS) entry which is preliminary data.</text>
</comment>
<dbReference type="PRINTS" id="PR01262">
    <property type="entry name" value="INNEXIN"/>
</dbReference>